<feature type="compositionally biased region" description="Basic and acidic residues" evidence="11">
    <location>
        <begin position="221"/>
        <end position="235"/>
    </location>
</feature>
<dbReference type="Gene3D" id="1.10.510.10">
    <property type="entry name" value="Transferase(Phosphotransferase) domain 1"/>
    <property type="match status" value="1"/>
</dbReference>
<dbReference type="EMBL" id="MU006579">
    <property type="protein sequence ID" value="KAF2746054.1"/>
    <property type="molecule type" value="Genomic_DNA"/>
</dbReference>
<dbReference type="InterPro" id="IPR011009">
    <property type="entry name" value="Kinase-like_dom_sf"/>
</dbReference>
<dbReference type="InterPro" id="IPR017441">
    <property type="entry name" value="Protein_kinase_ATP_BS"/>
</dbReference>
<feature type="compositionally biased region" description="Basic and acidic residues" evidence="11">
    <location>
        <begin position="11"/>
        <end position="22"/>
    </location>
</feature>
<feature type="compositionally biased region" description="Basic and acidic residues" evidence="11">
    <location>
        <begin position="737"/>
        <end position="775"/>
    </location>
</feature>
<feature type="binding site" evidence="10">
    <location>
        <position position="842"/>
    </location>
    <ligand>
        <name>ATP</name>
        <dbReference type="ChEBI" id="CHEBI:30616"/>
    </ligand>
</feature>
<keyword evidence="3" id="KW-0723">Serine/threonine-protein kinase</keyword>
<evidence type="ECO:0000256" key="6">
    <source>
        <dbReference type="ARBA" id="ARBA00022777"/>
    </source>
</evidence>
<keyword evidence="6" id="KW-0418">Kinase</keyword>
<feature type="compositionally biased region" description="Low complexity" evidence="11">
    <location>
        <begin position="584"/>
        <end position="596"/>
    </location>
</feature>
<feature type="compositionally biased region" description="Basic and acidic residues" evidence="11">
    <location>
        <begin position="47"/>
        <end position="66"/>
    </location>
</feature>
<dbReference type="Proteomes" id="UP000799440">
    <property type="component" value="Unassembled WGS sequence"/>
</dbReference>
<proteinExistence type="inferred from homology"/>
<dbReference type="FunFam" id="1.10.510.10:FF:000440">
    <property type="entry name" value="Serine/threonine-protein kinase bur1"/>
    <property type="match status" value="1"/>
</dbReference>
<feature type="compositionally biased region" description="Polar residues" evidence="11">
    <location>
        <begin position="510"/>
        <end position="531"/>
    </location>
</feature>
<evidence type="ECO:0000256" key="4">
    <source>
        <dbReference type="ARBA" id="ARBA00022679"/>
    </source>
</evidence>
<dbReference type="AlphaFoldDB" id="A0A6A6V8J3"/>
<evidence type="ECO:0000256" key="5">
    <source>
        <dbReference type="ARBA" id="ARBA00022741"/>
    </source>
</evidence>
<dbReference type="GO" id="GO:0032968">
    <property type="term" value="P:positive regulation of transcription elongation by RNA polymerase II"/>
    <property type="evidence" value="ECO:0007669"/>
    <property type="project" value="TreeGrafter"/>
</dbReference>
<feature type="compositionally biased region" description="Polar residues" evidence="11">
    <location>
        <begin position="444"/>
        <end position="456"/>
    </location>
</feature>
<dbReference type="OrthoDB" id="204883at2759"/>
<dbReference type="InterPro" id="IPR008271">
    <property type="entry name" value="Ser/Thr_kinase_AS"/>
</dbReference>
<evidence type="ECO:0000256" key="8">
    <source>
        <dbReference type="ARBA" id="ARBA00047811"/>
    </source>
</evidence>
<keyword evidence="4" id="KW-0808">Transferase</keyword>
<feature type="compositionally biased region" description="Low complexity" evidence="11">
    <location>
        <begin position="429"/>
        <end position="438"/>
    </location>
</feature>
<evidence type="ECO:0000259" key="12">
    <source>
        <dbReference type="PROSITE" id="PS50011"/>
    </source>
</evidence>
<feature type="compositionally biased region" description="Polar residues" evidence="11">
    <location>
        <begin position="545"/>
        <end position="558"/>
    </location>
</feature>
<feature type="compositionally biased region" description="Basic and acidic residues" evidence="11">
    <location>
        <begin position="76"/>
        <end position="96"/>
    </location>
</feature>
<feature type="compositionally biased region" description="Basic and acidic residues" evidence="11">
    <location>
        <begin position="563"/>
        <end position="583"/>
    </location>
</feature>
<feature type="compositionally biased region" description="Basic residues" evidence="11">
    <location>
        <begin position="236"/>
        <end position="248"/>
    </location>
</feature>
<dbReference type="PROSITE" id="PS00108">
    <property type="entry name" value="PROTEIN_KINASE_ST"/>
    <property type="match status" value="1"/>
</dbReference>
<feature type="compositionally biased region" description="Basic and acidic residues" evidence="11">
    <location>
        <begin position="337"/>
        <end position="363"/>
    </location>
</feature>
<feature type="compositionally biased region" description="Basic and acidic residues" evidence="11">
    <location>
        <begin position="151"/>
        <end position="171"/>
    </location>
</feature>
<dbReference type="PANTHER" id="PTHR24056:SF546">
    <property type="entry name" value="CYCLIN-DEPENDENT KINASE 12"/>
    <property type="match status" value="1"/>
</dbReference>
<name>A0A6A6V8J3_9PLEO</name>
<evidence type="ECO:0000256" key="1">
    <source>
        <dbReference type="ARBA" id="ARBA00006485"/>
    </source>
</evidence>
<dbReference type="CDD" id="cd07840">
    <property type="entry name" value="STKc_CDK9_like"/>
    <property type="match status" value="1"/>
</dbReference>
<feature type="region of interest" description="Disordered" evidence="11">
    <location>
        <begin position="1"/>
        <end position="785"/>
    </location>
</feature>
<reference evidence="13" key="1">
    <citation type="journal article" date="2020" name="Stud. Mycol.">
        <title>101 Dothideomycetes genomes: a test case for predicting lifestyles and emergence of pathogens.</title>
        <authorList>
            <person name="Haridas S."/>
            <person name="Albert R."/>
            <person name="Binder M."/>
            <person name="Bloem J."/>
            <person name="Labutti K."/>
            <person name="Salamov A."/>
            <person name="Andreopoulos B."/>
            <person name="Baker S."/>
            <person name="Barry K."/>
            <person name="Bills G."/>
            <person name="Bluhm B."/>
            <person name="Cannon C."/>
            <person name="Castanera R."/>
            <person name="Culley D."/>
            <person name="Daum C."/>
            <person name="Ezra D."/>
            <person name="Gonzalez J."/>
            <person name="Henrissat B."/>
            <person name="Kuo A."/>
            <person name="Liang C."/>
            <person name="Lipzen A."/>
            <person name="Lutzoni F."/>
            <person name="Magnuson J."/>
            <person name="Mondo S."/>
            <person name="Nolan M."/>
            <person name="Ohm R."/>
            <person name="Pangilinan J."/>
            <person name="Park H.-J."/>
            <person name="Ramirez L."/>
            <person name="Alfaro M."/>
            <person name="Sun H."/>
            <person name="Tritt A."/>
            <person name="Yoshinaga Y."/>
            <person name="Zwiers L.-H."/>
            <person name="Turgeon B."/>
            <person name="Goodwin S."/>
            <person name="Spatafora J."/>
            <person name="Crous P."/>
            <person name="Grigoriev I."/>
        </authorList>
    </citation>
    <scope>NUCLEOTIDE SEQUENCE</scope>
    <source>
        <strain evidence="13">CBS 119925</strain>
    </source>
</reference>
<dbReference type="GO" id="GO:0008353">
    <property type="term" value="F:RNA polymerase II CTD heptapeptide repeat kinase activity"/>
    <property type="evidence" value="ECO:0007669"/>
    <property type="project" value="TreeGrafter"/>
</dbReference>
<dbReference type="GO" id="GO:0030332">
    <property type="term" value="F:cyclin binding"/>
    <property type="evidence" value="ECO:0007669"/>
    <property type="project" value="TreeGrafter"/>
</dbReference>
<dbReference type="FunFam" id="3.30.200.20:FF:000270">
    <property type="entry name" value="Serine/threonine-protein kinase bur1"/>
    <property type="match status" value="1"/>
</dbReference>
<feature type="compositionally biased region" description="Polar residues" evidence="11">
    <location>
        <begin position="1"/>
        <end position="10"/>
    </location>
</feature>
<feature type="compositionally biased region" description="Basic and acidic residues" evidence="11">
    <location>
        <begin position="251"/>
        <end position="264"/>
    </location>
</feature>
<feature type="compositionally biased region" description="Basic and acidic residues" evidence="11">
    <location>
        <begin position="638"/>
        <end position="691"/>
    </location>
</feature>
<feature type="compositionally biased region" description="Basic and acidic residues" evidence="11">
    <location>
        <begin position="377"/>
        <end position="387"/>
    </location>
</feature>
<dbReference type="GO" id="GO:0005524">
    <property type="term" value="F:ATP binding"/>
    <property type="evidence" value="ECO:0007669"/>
    <property type="project" value="UniProtKB-UniRule"/>
</dbReference>
<comment type="similarity">
    <text evidence="1">Belongs to the protein kinase superfamily. CMGC Ser/Thr protein kinase family. CDC2/CDKX subfamily.</text>
</comment>
<accession>A0A6A6V8J3</accession>
<protein>
    <recommendedName>
        <fullName evidence="2">cyclin-dependent kinase</fullName>
        <ecNumber evidence="2">2.7.11.22</ecNumber>
    </recommendedName>
</protein>
<dbReference type="InterPro" id="IPR000719">
    <property type="entry name" value="Prot_kinase_dom"/>
</dbReference>
<dbReference type="PROSITE" id="PS00107">
    <property type="entry name" value="PROTEIN_KINASE_ATP"/>
    <property type="match status" value="1"/>
</dbReference>
<feature type="compositionally biased region" description="Basic and acidic residues" evidence="11">
    <location>
        <begin position="177"/>
        <end position="191"/>
    </location>
</feature>
<dbReference type="SMART" id="SM00220">
    <property type="entry name" value="S_TKc"/>
    <property type="match status" value="1"/>
</dbReference>
<gene>
    <name evidence="13" type="ORF">M011DRAFT_96513</name>
</gene>
<evidence type="ECO:0000313" key="13">
    <source>
        <dbReference type="EMBL" id="KAF2746054.1"/>
    </source>
</evidence>
<sequence>MAGSQQTQDVDQWRPEDSSARGRERKRSRERVADSRAAPAPASPPRAARDDRRRETHRDEHSTRRDSRGRHRERSRSRDVVRRRSRAASREDDRYRPSKGRPPSPARASTPSQRHHHRSHRDTSTSAKRHRTRSPSPRRDSHKRSRRHLSRSRERSRSRIRHPETSHRPAERAYSPRADRAERERAARRPTPDSYIPSTSRRRSRSAGSNYHSHRARRRSPSPDRRSRRDGDVSPRRHSPRRHHRRLHTPSVDEREKPSHSSRKEKVRSRSRSHSRSRRRHHRSRTPSRRPTPPPARRRSPLASRITYSSRKSKSPPPPSARRASRSPSLVSSKHVRSLDTDRHKPSGKETDSSKRPSEDRPPSRRGSAAEPTLASESRRVSDDDQMRSYPCQGRGGAPYGHSPPYPNSAPYGHGSPPYRGGWSGQGGHQHSYQNHGSPPYGPSPNQSPYQQNNHAYTADPQGQYYNTPAYHNGPAQSQPYSNVQHRSHRGNYYGGPDRRASSIGGPAPYTNQRGRGAPTQFSNLSWTPASGTRGGRPVAETPRSHQSATNETSSTSVDADDNPFRPSKDLRVEDVSHREETKTSTTKPAAAPAQPKEAKGFSFSLKTKHPVPMASKSEPLEPAKKESILDPQPNKPLSRDQPSRYPSDARSDRERERDHGRDLDRDRDWGRDRTRERDRDYRETERRYASYDKYNSQYDRDRGYRDTRESRYGKEPSYQRSHDYREPSPRGLSDARSYRDSRDVRDRDTRREPYPSSRRPDPRPEYRASSKKEMGPPPTPRPMEVVKKKEVKARPTLSPEFAASESVYYRKPGNESVVGSGTYGKVFKGVHVYTKAMVALKKIRMEGERDGFPVTAIREIKLLQSLNHENIVKLQEVMVERNDCFMVFEYLSHDLTGLLNHPNFKLDQAMKKDLAKQLFEGLDYLHRRGVLHRDIKAANILVSNTGELKLADFGLARFYEKRAKRDYTNRVITIWYRSPELLLGETQYGAAVDMWSAACVLVEIFTRHAIFPGDGGEINQLDKIYNVLGTPTVQDWPGIVDMQWFELLRPSERKASTFAEKYKDKVSPAAFELLQAIFLFDPEARPSASDVLEHPYFTTELPKAKRAVELKELVGDWHEFESKALRKEKERVDKEARRAAREGEKRRAEEGVEGEREGKRVKGDGGGS</sequence>
<feature type="domain" description="Protein kinase" evidence="12">
    <location>
        <begin position="813"/>
        <end position="1098"/>
    </location>
</feature>
<keyword evidence="14" id="KW-1185">Reference proteome</keyword>
<feature type="compositionally biased region" description="Polar residues" evidence="11">
    <location>
        <begin position="475"/>
        <end position="485"/>
    </location>
</feature>
<feature type="compositionally biased region" description="Basic residues" evidence="11">
    <location>
        <begin position="265"/>
        <end position="288"/>
    </location>
</feature>
<feature type="compositionally biased region" description="Basic and acidic residues" evidence="11">
    <location>
        <begin position="619"/>
        <end position="629"/>
    </location>
</feature>
<dbReference type="GO" id="GO:0008024">
    <property type="term" value="C:cyclin/CDK positive transcription elongation factor complex"/>
    <property type="evidence" value="ECO:0007669"/>
    <property type="project" value="TreeGrafter"/>
</dbReference>
<evidence type="ECO:0000256" key="9">
    <source>
        <dbReference type="ARBA" id="ARBA00048367"/>
    </source>
</evidence>
<comment type="catalytic activity">
    <reaction evidence="9">
        <text>L-seryl-[protein] + ATP = O-phospho-L-seryl-[protein] + ADP + H(+)</text>
        <dbReference type="Rhea" id="RHEA:17989"/>
        <dbReference type="Rhea" id="RHEA-COMP:9863"/>
        <dbReference type="Rhea" id="RHEA-COMP:11604"/>
        <dbReference type="ChEBI" id="CHEBI:15378"/>
        <dbReference type="ChEBI" id="CHEBI:29999"/>
        <dbReference type="ChEBI" id="CHEBI:30616"/>
        <dbReference type="ChEBI" id="CHEBI:83421"/>
        <dbReference type="ChEBI" id="CHEBI:456216"/>
        <dbReference type="EC" id="2.7.11.22"/>
    </reaction>
</comment>
<evidence type="ECO:0000256" key="7">
    <source>
        <dbReference type="ARBA" id="ARBA00022840"/>
    </source>
</evidence>
<dbReference type="Gene3D" id="3.30.200.20">
    <property type="entry name" value="Phosphorylase Kinase, domain 1"/>
    <property type="match status" value="1"/>
</dbReference>
<dbReference type="SUPFAM" id="SSF56112">
    <property type="entry name" value="Protein kinase-like (PK-like)"/>
    <property type="match status" value="1"/>
</dbReference>
<dbReference type="PANTHER" id="PTHR24056">
    <property type="entry name" value="CELL DIVISION PROTEIN KINASE"/>
    <property type="match status" value="1"/>
</dbReference>
<feature type="compositionally biased region" description="Basic residues" evidence="11">
    <location>
        <begin position="140"/>
        <end position="150"/>
    </location>
</feature>
<dbReference type="GO" id="GO:0004693">
    <property type="term" value="F:cyclin-dependent protein serine/threonine kinase activity"/>
    <property type="evidence" value="ECO:0007669"/>
    <property type="project" value="UniProtKB-EC"/>
</dbReference>
<keyword evidence="5 10" id="KW-0547">Nucleotide-binding</keyword>
<dbReference type="PROSITE" id="PS50011">
    <property type="entry name" value="PROTEIN_KINASE_DOM"/>
    <property type="match status" value="1"/>
</dbReference>
<evidence type="ECO:0000256" key="3">
    <source>
        <dbReference type="ARBA" id="ARBA00022527"/>
    </source>
</evidence>
<comment type="catalytic activity">
    <reaction evidence="8">
        <text>L-threonyl-[protein] + ATP = O-phospho-L-threonyl-[protein] + ADP + H(+)</text>
        <dbReference type="Rhea" id="RHEA:46608"/>
        <dbReference type="Rhea" id="RHEA-COMP:11060"/>
        <dbReference type="Rhea" id="RHEA-COMP:11605"/>
        <dbReference type="ChEBI" id="CHEBI:15378"/>
        <dbReference type="ChEBI" id="CHEBI:30013"/>
        <dbReference type="ChEBI" id="CHEBI:30616"/>
        <dbReference type="ChEBI" id="CHEBI:61977"/>
        <dbReference type="ChEBI" id="CHEBI:456216"/>
        <dbReference type="EC" id="2.7.11.22"/>
    </reaction>
</comment>
<evidence type="ECO:0000256" key="2">
    <source>
        <dbReference type="ARBA" id="ARBA00012425"/>
    </source>
</evidence>
<feature type="region of interest" description="Disordered" evidence="11">
    <location>
        <begin position="1129"/>
        <end position="1169"/>
    </location>
</feature>
<evidence type="ECO:0000256" key="11">
    <source>
        <dbReference type="SAM" id="MobiDB-lite"/>
    </source>
</evidence>
<dbReference type="EC" id="2.7.11.22" evidence="2"/>
<feature type="compositionally biased region" description="Basic and acidic residues" evidence="11">
    <location>
        <begin position="699"/>
        <end position="715"/>
    </location>
</feature>
<evidence type="ECO:0000313" key="14">
    <source>
        <dbReference type="Proteomes" id="UP000799440"/>
    </source>
</evidence>
<organism evidence="13 14">
    <name type="scientific">Sporormia fimetaria CBS 119925</name>
    <dbReference type="NCBI Taxonomy" id="1340428"/>
    <lineage>
        <taxon>Eukaryota</taxon>
        <taxon>Fungi</taxon>
        <taxon>Dikarya</taxon>
        <taxon>Ascomycota</taxon>
        <taxon>Pezizomycotina</taxon>
        <taxon>Dothideomycetes</taxon>
        <taxon>Pleosporomycetidae</taxon>
        <taxon>Pleosporales</taxon>
        <taxon>Sporormiaceae</taxon>
        <taxon>Sporormia</taxon>
    </lineage>
</organism>
<dbReference type="InterPro" id="IPR050108">
    <property type="entry name" value="CDK"/>
</dbReference>
<evidence type="ECO:0000256" key="10">
    <source>
        <dbReference type="PROSITE-ProRule" id="PRU10141"/>
    </source>
</evidence>
<dbReference type="Pfam" id="PF00069">
    <property type="entry name" value="Pkinase"/>
    <property type="match status" value="1"/>
</dbReference>
<keyword evidence="7 10" id="KW-0067">ATP-binding</keyword>